<evidence type="ECO:0000256" key="1">
    <source>
        <dbReference type="SAM" id="Phobius"/>
    </source>
</evidence>
<dbReference type="InterPro" id="IPR056124">
    <property type="entry name" value="DUF7707"/>
</dbReference>
<keyword evidence="1" id="KW-0472">Membrane</keyword>
<protein>
    <recommendedName>
        <fullName evidence="3">DUF7707 domain-containing protein</fullName>
    </recommendedName>
</protein>
<dbReference type="Proteomes" id="UP000785200">
    <property type="component" value="Unassembled WGS sequence"/>
</dbReference>
<sequence length="210" mass="21492">MPSFKISAAILATALFSLSSAQQQYAIDPNSVPISTRNSWCQSQIASCPLICLQYPGSSSTTEANDCDATDLTFDCICGNGLSPNASEFSQTIPFFECQEYGNQCVAGCGGDSTCQAACRDNNPCGAQNPTRVNLTSTSSTMSSTTLPAGATSGTAGVVFTGLGGSAATQTASSSSDTKKSNAQSAIDLGRTYGLITVFVGLFAGFALVM</sequence>
<feature type="transmembrane region" description="Helical" evidence="1">
    <location>
        <begin position="192"/>
        <end position="209"/>
    </location>
</feature>
<gene>
    <name evidence="4" type="ORF">D0Z07_2021</name>
</gene>
<accession>A0A9P7AZJ1</accession>
<feature type="chain" id="PRO_5040335731" description="DUF7707 domain-containing protein" evidence="2">
    <location>
        <begin position="22"/>
        <end position="210"/>
    </location>
</feature>
<dbReference type="OrthoDB" id="2439692at2759"/>
<feature type="domain" description="DUF7707" evidence="3">
    <location>
        <begin position="26"/>
        <end position="130"/>
    </location>
</feature>
<evidence type="ECO:0000259" key="3">
    <source>
        <dbReference type="Pfam" id="PF24808"/>
    </source>
</evidence>
<feature type="signal peptide" evidence="2">
    <location>
        <begin position="1"/>
        <end position="21"/>
    </location>
</feature>
<keyword evidence="1" id="KW-0812">Transmembrane</keyword>
<proteinExistence type="predicted"/>
<comment type="caution">
    <text evidence="4">The sequence shown here is derived from an EMBL/GenBank/DDBJ whole genome shotgun (WGS) entry which is preliminary data.</text>
</comment>
<evidence type="ECO:0000313" key="5">
    <source>
        <dbReference type="Proteomes" id="UP000785200"/>
    </source>
</evidence>
<name>A0A9P7AZJ1_9HELO</name>
<organism evidence="4 5">
    <name type="scientific">Hyphodiscus hymeniophilus</name>
    <dbReference type="NCBI Taxonomy" id="353542"/>
    <lineage>
        <taxon>Eukaryota</taxon>
        <taxon>Fungi</taxon>
        <taxon>Dikarya</taxon>
        <taxon>Ascomycota</taxon>
        <taxon>Pezizomycotina</taxon>
        <taxon>Leotiomycetes</taxon>
        <taxon>Helotiales</taxon>
        <taxon>Hyphodiscaceae</taxon>
        <taxon>Hyphodiscus</taxon>
    </lineage>
</organism>
<dbReference type="PANTHER" id="PTHR38118">
    <property type="entry name" value="ANCHORED CELL WALL PROTEIN 11-RELATED"/>
    <property type="match status" value="1"/>
</dbReference>
<keyword evidence="1" id="KW-1133">Transmembrane helix</keyword>
<dbReference type="EMBL" id="VNKQ01000004">
    <property type="protein sequence ID" value="KAG0651778.1"/>
    <property type="molecule type" value="Genomic_DNA"/>
</dbReference>
<dbReference type="Pfam" id="PF24808">
    <property type="entry name" value="DUF7707"/>
    <property type="match status" value="1"/>
</dbReference>
<dbReference type="AlphaFoldDB" id="A0A9P7AZJ1"/>
<reference evidence="4" key="1">
    <citation type="submission" date="2019-07" db="EMBL/GenBank/DDBJ databases">
        <title>Hyphodiscus hymeniophilus genome sequencing and assembly.</title>
        <authorList>
            <person name="Kramer G."/>
            <person name="Nodwell J."/>
        </authorList>
    </citation>
    <scope>NUCLEOTIDE SEQUENCE</scope>
    <source>
        <strain evidence="4">ATCC 34498</strain>
    </source>
</reference>
<keyword evidence="5" id="KW-1185">Reference proteome</keyword>
<evidence type="ECO:0000313" key="4">
    <source>
        <dbReference type="EMBL" id="KAG0651778.1"/>
    </source>
</evidence>
<keyword evidence="2" id="KW-0732">Signal</keyword>
<dbReference type="PANTHER" id="PTHR38118:SF2">
    <property type="entry name" value="CDP-ALCOHOL PHOSPHATIDYLTRANSFERASE PROTEIN"/>
    <property type="match status" value="1"/>
</dbReference>
<evidence type="ECO:0000256" key="2">
    <source>
        <dbReference type="SAM" id="SignalP"/>
    </source>
</evidence>